<dbReference type="Proteomes" id="UP000824262">
    <property type="component" value="Unassembled WGS sequence"/>
</dbReference>
<reference evidence="1" key="1">
    <citation type="submission" date="2020-10" db="EMBL/GenBank/DDBJ databases">
        <authorList>
            <person name="Gilroy R."/>
        </authorList>
    </citation>
    <scope>NUCLEOTIDE SEQUENCE</scope>
    <source>
        <strain evidence="1">ChiBcolR7-354</strain>
    </source>
</reference>
<reference evidence="1" key="2">
    <citation type="journal article" date="2021" name="PeerJ">
        <title>Extensive microbial diversity within the chicken gut microbiome revealed by metagenomics and culture.</title>
        <authorList>
            <person name="Gilroy R."/>
            <person name="Ravi A."/>
            <person name="Getino M."/>
            <person name="Pursley I."/>
            <person name="Horton D.L."/>
            <person name="Alikhan N.F."/>
            <person name="Baker D."/>
            <person name="Gharbi K."/>
            <person name="Hall N."/>
            <person name="Watson M."/>
            <person name="Adriaenssens E.M."/>
            <person name="Foster-Nyarko E."/>
            <person name="Jarju S."/>
            <person name="Secka A."/>
            <person name="Antonio M."/>
            <person name="Oren A."/>
            <person name="Chaudhuri R.R."/>
            <person name="La Ragione R."/>
            <person name="Hildebrand F."/>
            <person name="Pallen M.J."/>
        </authorList>
    </citation>
    <scope>NUCLEOTIDE SEQUENCE</scope>
    <source>
        <strain evidence="1">ChiBcolR7-354</strain>
    </source>
</reference>
<evidence type="ECO:0000313" key="1">
    <source>
        <dbReference type="EMBL" id="HIQ78563.1"/>
    </source>
</evidence>
<protein>
    <submittedName>
        <fullName evidence="1">Uncharacterized protein</fullName>
    </submittedName>
</protein>
<organism evidence="1 2">
    <name type="scientific">Candidatus Scatomorpha intestinavium</name>
    <dbReference type="NCBI Taxonomy" id="2840922"/>
    <lineage>
        <taxon>Bacteria</taxon>
        <taxon>Bacillati</taxon>
        <taxon>Bacillota</taxon>
        <taxon>Clostridia</taxon>
        <taxon>Eubacteriales</taxon>
        <taxon>Candidatus Scatomorpha</taxon>
    </lineage>
</organism>
<evidence type="ECO:0000313" key="2">
    <source>
        <dbReference type="Proteomes" id="UP000824262"/>
    </source>
</evidence>
<accession>A0A9D1CSM4</accession>
<gene>
    <name evidence="1" type="ORF">IAB77_04825</name>
</gene>
<dbReference type="AlphaFoldDB" id="A0A9D1CSM4"/>
<name>A0A9D1CSM4_9FIRM</name>
<sequence length="243" mass="27541">MGREYYIASCVFTSQFPELSSRIRRYVSERYGMGVVRCCIPKYQVREFEEKMPAGALRESWASLPDGRVFESGDTVWSLCHNCSNIIEELRPGVAVPSLYELILSDAEFAYPDYGGTRVIVQDCWRSRERRAEQEAVRALLGKMNIGFSEQEENFEKTDFCGVSLLRPQPARNPKVAPLHYGPEATAGKFAPHTAEEQKRIMEEYCARFGGEKVVCYCHYCLEGLKLGGAEAKHIAELLFPEA</sequence>
<proteinExistence type="predicted"/>
<comment type="caution">
    <text evidence="1">The sequence shown here is derived from an EMBL/GenBank/DDBJ whole genome shotgun (WGS) entry which is preliminary data.</text>
</comment>
<dbReference type="EMBL" id="DVGA01000048">
    <property type="protein sequence ID" value="HIQ78563.1"/>
    <property type="molecule type" value="Genomic_DNA"/>
</dbReference>